<evidence type="ECO:0000256" key="1">
    <source>
        <dbReference type="ARBA" id="ARBA00004479"/>
    </source>
</evidence>
<dbReference type="GO" id="GO:0007160">
    <property type="term" value="P:cell-matrix adhesion"/>
    <property type="evidence" value="ECO:0007669"/>
    <property type="project" value="TreeGrafter"/>
</dbReference>
<gene>
    <name evidence="19" type="ORF">NDU88_004570</name>
</gene>
<dbReference type="InterPro" id="IPR048633">
    <property type="entry name" value="ITGAX-like_Ig_3"/>
</dbReference>
<evidence type="ECO:0000256" key="8">
    <source>
        <dbReference type="ARBA" id="ARBA00022889"/>
    </source>
</evidence>
<dbReference type="InterPro" id="IPR013517">
    <property type="entry name" value="FG-GAP"/>
</dbReference>
<dbReference type="Pfam" id="PF20805">
    <property type="entry name" value="Integrin_A_Ig_2"/>
    <property type="match status" value="1"/>
</dbReference>
<evidence type="ECO:0000256" key="6">
    <source>
        <dbReference type="ARBA" id="ARBA00022737"/>
    </source>
</evidence>
<dbReference type="GO" id="GO:0033627">
    <property type="term" value="P:cell adhesion mediated by integrin"/>
    <property type="evidence" value="ECO:0007669"/>
    <property type="project" value="TreeGrafter"/>
</dbReference>
<evidence type="ECO:0000259" key="18">
    <source>
        <dbReference type="PROSITE" id="PS50234"/>
    </source>
</evidence>
<dbReference type="SMART" id="SM00191">
    <property type="entry name" value="Int_alpha"/>
    <property type="match status" value="5"/>
</dbReference>
<dbReference type="Pfam" id="PF21520">
    <property type="entry name" value="ITGAX-like_Ig_3"/>
    <property type="match status" value="1"/>
</dbReference>
<keyword evidence="3 16" id="KW-0812">Transmembrane</keyword>
<feature type="non-terminal residue" evidence="19">
    <location>
        <position position="1151"/>
    </location>
</feature>
<dbReference type="PRINTS" id="PR00453">
    <property type="entry name" value="VWFADOMAIN"/>
</dbReference>
<comment type="similarity">
    <text evidence="2 16">Belongs to the integrin alpha chain family.</text>
</comment>
<feature type="signal peptide" evidence="17">
    <location>
        <begin position="1"/>
        <end position="39"/>
    </location>
</feature>
<dbReference type="Pfam" id="PF08441">
    <property type="entry name" value="Integrin_A_Ig_1"/>
    <property type="match status" value="1"/>
</dbReference>
<keyword evidence="9 16" id="KW-1133">Transmembrane helix</keyword>
<dbReference type="SUPFAM" id="SSF69318">
    <property type="entry name" value="Integrin alpha N-terminal domain"/>
    <property type="match status" value="1"/>
</dbReference>
<dbReference type="Gene3D" id="2.130.10.130">
    <property type="entry name" value="Integrin alpha, N-terminal"/>
    <property type="match status" value="1"/>
</dbReference>
<evidence type="ECO:0000256" key="5">
    <source>
        <dbReference type="ARBA" id="ARBA00022729"/>
    </source>
</evidence>
<dbReference type="InterPro" id="IPR028994">
    <property type="entry name" value="Integrin_alpha_N"/>
</dbReference>
<dbReference type="Gene3D" id="2.60.40.1510">
    <property type="entry name" value="ntegrin, alpha v. Chain A, domain 3"/>
    <property type="match status" value="1"/>
</dbReference>
<dbReference type="InterPro" id="IPR036465">
    <property type="entry name" value="vWFA_dom_sf"/>
</dbReference>
<comment type="subcellular location">
    <subcellularLocation>
        <location evidence="1 16">Membrane</location>
        <topology evidence="1 16">Single-pass type I membrane protein</topology>
    </subcellularLocation>
</comment>
<dbReference type="InterPro" id="IPR000413">
    <property type="entry name" value="Integrin_alpha"/>
</dbReference>
<dbReference type="Proteomes" id="UP001066276">
    <property type="component" value="Chromosome 7"/>
</dbReference>
<dbReference type="Pfam" id="PF01839">
    <property type="entry name" value="FG-GAP"/>
    <property type="match status" value="1"/>
</dbReference>
<evidence type="ECO:0000256" key="11">
    <source>
        <dbReference type="ARBA" id="ARBA00023136"/>
    </source>
</evidence>
<keyword evidence="4" id="KW-0479">Metal-binding</keyword>
<keyword evidence="20" id="KW-1185">Reference proteome</keyword>
<dbReference type="InterPro" id="IPR013519">
    <property type="entry name" value="Int_alpha_beta-p"/>
</dbReference>
<dbReference type="SUPFAM" id="SSF69179">
    <property type="entry name" value="Integrin domains"/>
    <property type="match status" value="2"/>
</dbReference>
<evidence type="ECO:0000256" key="17">
    <source>
        <dbReference type="SAM" id="SignalP"/>
    </source>
</evidence>
<dbReference type="SUPFAM" id="SSF53300">
    <property type="entry name" value="vWA-like"/>
    <property type="match status" value="1"/>
</dbReference>
<evidence type="ECO:0000256" key="16">
    <source>
        <dbReference type="RuleBase" id="RU003762"/>
    </source>
</evidence>
<keyword evidence="5 17" id="KW-0732">Signal</keyword>
<dbReference type="Pfam" id="PF00092">
    <property type="entry name" value="VWA"/>
    <property type="match status" value="1"/>
</dbReference>
<keyword evidence="7" id="KW-0106">Calcium</keyword>
<feature type="repeat" description="FG-GAP" evidence="15">
    <location>
        <begin position="583"/>
        <end position="643"/>
    </location>
</feature>
<evidence type="ECO:0000256" key="3">
    <source>
        <dbReference type="ARBA" id="ARBA00022692"/>
    </source>
</evidence>
<accession>A0AAV7PFL4</accession>
<keyword evidence="12" id="KW-1015">Disulfide bond</keyword>
<feature type="chain" id="PRO_5043753710" description="VWFA domain-containing protein" evidence="17">
    <location>
        <begin position="40"/>
        <end position="1151"/>
    </location>
</feature>
<dbReference type="InterPro" id="IPR048285">
    <property type="entry name" value="Integrin_alpha_Ig-like_2"/>
</dbReference>
<sequence>TLCCERVRACHGAAQMEARCPSPAAYFLLSCLGFFLTQASNIATDPFSIIHGNGSIHFGHRVLQFREHNTTWIIVGAPGEKNNTGKIFQCHPENGSCKTIKGTDSVPTPHLGLTLEGDQAASRFIACGPGIPHQCEDSTFLHGLCYVFESGLKMQEITPGYQECVKGKVDLVFLFDGSDSMTGDQFKSITDFMIRVMDRLQNTTIQFAAVQFSQIARTEFTFNKYQRVKDPRKLLENVQHMRSLTFTFKALQYVIKNIFTASNGSRPDAKKVMIIITDGEANDGSLHSNAVQNADKMGIFRYIIGLGSNFQSESAKSSLNLLASKPPSDHIKVLDSFDKLQTVFEEIQNKLFSIEGTSNASSFVMELSSGGFSAALSPDLDVLGAVGAHNWAGGLIELRDKLTQENFINISSLSEDMEYAYLGYSLKLIRYQAQMLYAAGAPRYQYIGKVTLFAVNTTSQAWTIKQDILGTQIGSYFGSELCSVDLDGDQETDVLLIAAPLYHEDRLGGRVHVCSLTQDMVSCHSVLSGEVGHPFARFGAAIATLADLNGDGFTDIAIGAPLENESKGAVYIFHGQKGGVDSHYSQRISGLPGLKYFGQSLHGLMDLDGDRLTDITVGASGQVVILRSRPILNVSTSMSFHPQEILLKMFECSGEVKRQQEPGNNITLCFNSSYVTSAYLGHLSFNLTYRLELDANRMKIRVVFQNGKRVITDTLLISKGLTCVPQAIFLPSCIEDYVSAIKVSVNISLQEDMDSSEGSAPSPILNPLYNTTWYDEIPFEKNCGSDGICEADLKVTFDASGDKQLIVKESATLNMRLNLGNNGEDAYSTKLLLNYPAGLSYRKVSVFKTMVDCAVLPEQDTTQATSRNLSCNIAHPIFKRDTQTLLSFLFDVLGNSSWGDFLDMKTSVSSDYEDGTLLDNEASLRIPVKYAINVIGTGLEGSTKYVNFTVGNQEIKSVKHSYKVFMMEPNSLLPWVTVTIAVPVQFTTELWWDVENVTADPHLPCHYITEDKSYILHIMRMNHTENVKVFQCEVHEMNMTEFHIEGNMFISKKPQSLSPLSIKTVLWIHFNTSRYISMYPGEDFSLAQITTKVELIVPADYFKIILGSSVGGLVLLLIIIGILCKVGFFNRKYKEKMTGDCNSDLNSNQKP</sequence>
<dbReference type="Gene3D" id="1.20.5.930">
    <property type="entry name" value="Bicelle-embedded integrin alpha(iib) transmembrane segment"/>
    <property type="match status" value="1"/>
</dbReference>
<dbReference type="PROSITE" id="PS51470">
    <property type="entry name" value="FG_GAP"/>
    <property type="match status" value="3"/>
</dbReference>
<feature type="transmembrane region" description="Helical" evidence="16">
    <location>
        <begin position="1104"/>
        <end position="1128"/>
    </location>
</feature>
<dbReference type="GO" id="GO:0008305">
    <property type="term" value="C:integrin complex"/>
    <property type="evidence" value="ECO:0007669"/>
    <property type="project" value="InterPro"/>
</dbReference>
<dbReference type="InterPro" id="IPR002035">
    <property type="entry name" value="VWF_A"/>
</dbReference>
<evidence type="ECO:0000256" key="9">
    <source>
        <dbReference type="ARBA" id="ARBA00022989"/>
    </source>
</evidence>
<dbReference type="PANTHER" id="PTHR23220">
    <property type="entry name" value="INTEGRIN ALPHA"/>
    <property type="match status" value="1"/>
</dbReference>
<dbReference type="PROSITE" id="PS50234">
    <property type="entry name" value="VWFA"/>
    <property type="match status" value="1"/>
</dbReference>
<dbReference type="GO" id="GO:0005178">
    <property type="term" value="F:integrin binding"/>
    <property type="evidence" value="ECO:0007669"/>
    <property type="project" value="TreeGrafter"/>
</dbReference>
<keyword evidence="8 16" id="KW-0130">Cell adhesion</keyword>
<keyword evidence="11 16" id="KW-0472">Membrane</keyword>
<evidence type="ECO:0000256" key="14">
    <source>
        <dbReference type="ARBA" id="ARBA00023180"/>
    </source>
</evidence>
<dbReference type="InterPro" id="IPR032695">
    <property type="entry name" value="Integrin_dom_sf"/>
</dbReference>
<evidence type="ECO:0000256" key="15">
    <source>
        <dbReference type="PROSITE-ProRule" id="PRU00803"/>
    </source>
</evidence>
<evidence type="ECO:0000256" key="4">
    <source>
        <dbReference type="ARBA" id="ARBA00022723"/>
    </source>
</evidence>
<dbReference type="InterPro" id="IPR013649">
    <property type="entry name" value="Integrin_alpha_Ig-like_1"/>
</dbReference>
<dbReference type="PANTHER" id="PTHR23220:SF84">
    <property type="entry name" value="INTEGRIN ALPHA-L"/>
    <property type="match status" value="1"/>
</dbReference>
<keyword evidence="13 16" id="KW-0675">Receptor</keyword>
<feature type="repeat" description="FG-GAP" evidence="15">
    <location>
        <begin position="463"/>
        <end position="523"/>
    </location>
</feature>
<evidence type="ECO:0000313" key="19">
    <source>
        <dbReference type="EMBL" id="KAJ1126161.1"/>
    </source>
</evidence>
<comment type="caution">
    <text evidence="19">The sequence shown here is derived from an EMBL/GenBank/DDBJ whole genome shotgun (WGS) entry which is preliminary data.</text>
</comment>
<dbReference type="GO" id="GO:0046872">
    <property type="term" value="F:metal ion binding"/>
    <property type="evidence" value="ECO:0007669"/>
    <property type="project" value="UniProtKB-KW"/>
</dbReference>
<dbReference type="Gene3D" id="2.60.40.1530">
    <property type="entry name" value="ntegrin, alpha v. Chain A, domain 4"/>
    <property type="match status" value="1"/>
</dbReference>
<dbReference type="Gene3D" id="3.40.50.410">
    <property type="entry name" value="von Willebrand factor, type A domain"/>
    <property type="match status" value="1"/>
</dbReference>
<dbReference type="SMART" id="SM00327">
    <property type="entry name" value="VWA"/>
    <property type="match status" value="1"/>
</dbReference>
<dbReference type="GO" id="GO:0007229">
    <property type="term" value="P:integrin-mediated signaling pathway"/>
    <property type="evidence" value="ECO:0007669"/>
    <property type="project" value="UniProtKB-KW"/>
</dbReference>
<keyword evidence="6" id="KW-0677">Repeat</keyword>
<name>A0AAV7PFL4_PLEWA</name>
<dbReference type="PRINTS" id="PR01185">
    <property type="entry name" value="INTEGRINA"/>
</dbReference>
<evidence type="ECO:0000313" key="20">
    <source>
        <dbReference type="Proteomes" id="UP001066276"/>
    </source>
</evidence>
<evidence type="ECO:0000256" key="2">
    <source>
        <dbReference type="ARBA" id="ARBA00008054"/>
    </source>
</evidence>
<feature type="non-terminal residue" evidence="19">
    <location>
        <position position="1"/>
    </location>
</feature>
<protein>
    <recommendedName>
        <fullName evidence="18">VWFA domain-containing protein</fullName>
    </recommendedName>
</protein>
<evidence type="ECO:0000256" key="13">
    <source>
        <dbReference type="ARBA" id="ARBA00023170"/>
    </source>
</evidence>
<dbReference type="GO" id="GO:0009897">
    <property type="term" value="C:external side of plasma membrane"/>
    <property type="evidence" value="ECO:0007669"/>
    <property type="project" value="TreeGrafter"/>
</dbReference>
<keyword evidence="10 16" id="KW-0401">Integrin</keyword>
<dbReference type="EMBL" id="JANPWB010000011">
    <property type="protein sequence ID" value="KAJ1126161.1"/>
    <property type="molecule type" value="Genomic_DNA"/>
</dbReference>
<reference evidence="19" key="1">
    <citation type="journal article" date="2022" name="bioRxiv">
        <title>Sequencing and chromosome-scale assembly of the giantPleurodeles waltlgenome.</title>
        <authorList>
            <person name="Brown T."/>
            <person name="Elewa A."/>
            <person name="Iarovenko S."/>
            <person name="Subramanian E."/>
            <person name="Araus A.J."/>
            <person name="Petzold A."/>
            <person name="Susuki M."/>
            <person name="Suzuki K.-i.T."/>
            <person name="Hayashi T."/>
            <person name="Toyoda A."/>
            <person name="Oliveira C."/>
            <person name="Osipova E."/>
            <person name="Leigh N.D."/>
            <person name="Simon A."/>
            <person name="Yun M.H."/>
        </authorList>
    </citation>
    <scope>NUCLEOTIDE SEQUENCE</scope>
    <source>
        <strain evidence="19">20211129_DDA</strain>
        <tissue evidence="19">Liver</tissue>
    </source>
</reference>
<proteinExistence type="inferred from homology"/>
<evidence type="ECO:0000256" key="7">
    <source>
        <dbReference type="ARBA" id="ARBA00022837"/>
    </source>
</evidence>
<dbReference type="GO" id="GO:0098609">
    <property type="term" value="P:cell-cell adhesion"/>
    <property type="evidence" value="ECO:0007669"/>
    <property type="project" value="TreeGrafter"/>
</dbReference>
<organism evidence="19 20">
    <name type="scientific">Pleurodeles waltl</name>
    <name type="common">Iberian ribbed newt</name>
    <dbReference type="NCBI Taxonomy" id="8319"/>
    <lineage>
        <taxon>Eukaryota</taxon>
        <taxon>Metazoa</taxon>
        <taxon>Chordata</taxon>
        <taxon>Craniata</taxon>
        <taxon>Vertebrata</taxon>
        <taxon>Euteleostomi</taxon>
        <taxon>Amphibia</taxon>
        <taxon>Batrachia</taxon>
        <taxon>Caudata</taxon>
        <taxon>Salamandroidea</taxon>
        <taxon>Salamandridae</taxon>
        <taxon>Pleurodelinae</taxon>
        <taxon>Pleurodeles</taxon>
    </lineage>
</organism>
<evidence type="ECO:0000256" key="10">
    <source>
        <dbReference type="ARBA" id="ARBA00023037"/>
    </source>
</evidence>
<evidence type="ECO:0000256" key="12">
    <source>
        <dbReference type="ARBA" id="ARBA00023157"/>
    </source>
</evidence>
<dbReference type="Gene3D" id="2.60.40.1460">
    <property type="entry name" value="Integrin domains. Chain A, domain 2"/>
    <property type="match status" value="1"/>
</dbReference>
<keyword evidence="14" id="KW-0325">Glycoprotein</keyword>
<dbReference type="AlphaFoldDB" id="A0AAV7PFL4"/>
<feature type="repeat" description="FG-GAP" evidence="15">
    <location>
        <begin position="524"/>
        <end position="582"/>
    </location>
</feature>
<feature type="domain" description="VWFA" evidence="18">
    <location>
        <begin position="170"/>
        <end position="347"/>
    </location>
</feature>